<organism evidence="2 3">
    <name type="scientific">Agrocybe pediades</name>
    <dbReference type="NCBI Taxonomy" id="84607"/>
    <lineage>
        <taxon>Eukaryota</taxon>
        <taxon>Fungi</taxon>
        <taxon>Dikarya</taxon>
        <taxon>Basidiomycota</taxon>
        <taxon>Agaricomycotina</taxon>
        <taxon>Agaricomycetes</taxon>
        <taxon>Agaricomycetidae</taxon>
        <taxon>Agaricales</taxon>
        <taxon>Agaricineae</taxon>
        <taxon>Strophariaceae</taxon>
        <taxon>Agrocybe</taxon>
    </lineage>
</organism>
<feature type="domain" description="F-box" evidence="1">
    <location>
        <begin position="38"/>
        <end position="84"/>
    </location>
</feature>
<dbReference type="SMART" id="SM00256">
    <property type="entry name" value="FBOX"/>
    <property type="match status" value="1"/>
</dbReference>
<accession>A0A8H4QTX7</accession>
<evidence type="ECO:0000259" key="1">
    <source>
        <dbReference type="PROSITE" id="PS50181"/>
    </source>
</evidence>
<dbReference type="Pfam" id="PF12937">
    <property type="entry name" value="F-box-like"/>
    <property type="match status" value="1"/>
</dbReference>
<evidence type="ECO:0000313" key="3">
    <source>
        <dbReference type="Proteomes" id="UP000521872"/>
    </source>
</evidence>
<evidence type="ECO:0000313" key="2">
    <source>
        <dbReference type="EMBL" id="KAF4617375.1"/>
    </source>
</evidence>
<dbReference type="InterPro" id="IPR036047">
    <property type="entry name" value="F-box-like_dom_sf"/>
</dbReference>
<protein>
    <recommendedName>
        <fullName evidence="1">F-box domain-containing protein</fullName>
    </recommendedName>
</protein>
<dbReference type="InterPro" id="IPR001810">
    <property type="entry name" value="F-box_dom"/>
</dbReference>
<name>A0A8H4QTX7_9AGAR</name>
<dbReference type="Proteomes" id="UP000521872">
    <property type="component" value="Unassembled WGS sequence"/>
</dbReference>
<dbReference type="AlphaFoldDB" id="A0A8H4QTX7"/>
<gene>
    <name evidence="2" type="ORF">D9613_005683</name>
</gene>
<dbReference type="Gene3D" id="1.20.1280.50">
    <property type="match status" value="1"/>
</dbReference>
<keyword evidence="3" id="KW-1185">Reference proteome</keyword>
<proteinExistence type="predicted"/>
<sequence>MPSFSSTPLSIAQPSSILVGQRDLSLDYQRTAQAGGYVTAMSTLPAELFIEILKQVEFSDILRIRRTCKYFHGITTAKYLWIHLFWECERLSPGILTLEKTLDLYTSKELEHIVMVWESTQIGWRTADGMPSRQRAVHADHPWSSDRTILTSHFRTVYLVPGGRWLLVFYTDGRIIYHDLDSSEHNIKRDLVPDYARHTDANEVVFTVDIPDRLPIQRFKLAQYLREGRTTDNGEYQGIKIWNIEFVLEGQLVTGLRADCLNTIALDSMLCRTVQVLSLRNEYLAFRATSELTLSRSNFYVVDWKCVEDGSLDYPRRTLNIEVAVRSSNYMDTFVRFSLHLSSQAPVHLLPNERLATLSTTRMSVRDFSSLDYDHSMPEAYVDPTVRTVKRKPPKICSLKLQNHHSFQYVQLSAPFMSNHGVRFLALASGTIQAITIPDDLRILGSSNSNLSVEKLIPVPPHALWPHYSFRYCFGSRHGILYHTDPTYRADRIDPILLEYHPEQQFEKDYVPVEKSFPCRNELNMLEDVTRSISEHPPLVTWTSKLASHNHLFDEGSGRLVVPFPTHFEVLDFALVYKEYQHTA</sequence>
<dbReference type="PROSITE" id="PS50181">
    <property type="entry name" value="FBOX"/>
    <property type="match status" value="1"/>
</dbReference>
<reference evidence="2 3" key="1">
    <citation type="submission" date="2019-12" db="EMBL/GenBank/DDBJ databases">
        <authorList>
            <person name="Floudas D."/>
            <person name="Bentzer J."/>
            <person name="Ahren D."/>
            <person name="Johansson T."/>
            <person name="Persson P."/>
            <person name="Tunlid A."/>
        </authorList>
    </citation>
    <scope>NUCLEOTIDE SEQUENCE [LARGE SCALE GENOMIC DNA]</scope>
    <source>
        <strain evidence="2 3">CBS 102.39</strain>
    </source>
</reference>
<comment type="caution">
    <text evidence="2">The sequence shown here is derived from an EMBL/GenBank/DDBJ whole genome shotgun (WGS) entry which is preliminary data.</text>
</comment>
<dbReference type="EMBL" id="JAACJL010000030">
    <property type="protein sequence ID" value="KAF4617375.1"/>
    <property type="molecule type" value="Genomic_DNA"/>
</dbReference>
<dbReference type="SUPFAM" id="SSF81383">
    <property type="entry name" value="F-box domain"/>
    <property type="match status" value="1"/>
</dbReference>